<dbReference type="InterPro" id="IPR012337">
    <property type="entry name" value="RNaseH-like_sf"/>
</dbReference>
<accession>A0ABW4L7J7</accession>
<comment type="caution">
    <text evidence="7">The sequence shown here is derived from an EMBL/GenBank/DDBJ whole genome shotgun (WGS) entry which is preliminary data.</text>
</comment>
<evidence type="ECO:0000256" key="3">
    <source>
        <dbReference type="ARBA" id="ARBA00022722"/>
    </source>
</evidence>
<evidence type="ECO:0000256" key="1">
    <source>
        <dbReference type="ARBA" id="ARBA00022490"/>
    </source>
</evidence>
<dbReference type="CDD" id="cd16964">
    <property type="entry name" value="YqgF"/>
    <property type="match status" value="1"/>
</dbReference>
<name>A0ABW4L7J7_9MICO</name>
<dbReference type="Gene3D" id="3.30.420.140">
    <property type="entry name" value="YqgF/RNase H-like domain"/>
    <property type="match status" value="1"/>
</dbReference>
<dbReference type="InterPro" id="IPR005227">
    <property type="entry name" value="YqgF"/>
</dbReference>
<keyword evidence="1 5" id="KW-0963">Cytoplasm</keyword>
<keyword evidence="8" id="KW-1185">Reference proteome</keyword>
<dbReference type="InterPro" id="IPR006641">
    <property type="entry name" value="YqgF/RNaseH-like_dom"/>
</dbReference>
<evidence type="ECO:0000256" key="2">
    <source>
        <dbReference type="ARBA" id="ARBA00022517"/>
    </source>
</evidence>
<evidence type="ECO:0000256" key="5">
    <source>
        <dbReference type="HAMAP-Rule" id="MF_00651"/>
    </source>
</evidence>
<feature type="domain" description="YqgF/RNase H-like" evidence="6">
    <location>
        <begin position="7"/>
        <end position="109"/>
    </location>
</feature>
<evidence type="ECO:0000256" key="4">
    <source>
        <dbReference type="ARBA" id="ARBA00022801"/>
    </source>
</evidence>
<dbReference type="EC" id="3.1.-.-" evidence="5"/>
<gene>
    <name evidence="7" type="primary">ruvX</name>
    <name evidence="7" type="ORF">ACFSE6_15145</name>
</gene>
<proteinExistence type="inferred from homology"/>
<dbReference type="Pfam" id="PF03652">
    <property type="entry name" value="RuvX"/>
    <property type="match status" value="1"/>
</dbReference>
<dbReference type="SMART" id="SM00732">
    <property type="entry name" value="YqgFc"/>
    <property type="match status" value="1"/>
</dbReference>
<keyword evidence="3 5" id="KW-0540">Nuclease</keyword>
<evidence type="ECO:0000259" key="6">
    <source>
        <dbReference type="SMART" id="SM00732"/>
    </source>
</evidence>
<dbReference type="PANTHER" id="PTHR33317:SF4">
    <property type="entry name" value="POLYNUCLEOTIDYL TRANSFERASE, RIBONUCLEASE H-LIKE SUPERFAMILY PROTEIN"/>
    <property type="match status" value="1"/>
</dbReference>
<dbReference type="NCBIfam" id="TIGR00250">
    <property type="entry name" value="RNAse_H_YqgF"/>
    <property type="match status" value="1"/>
</dbReference>
<protein>
    <recommendedName>
        <fullName evidence="5">Putative pre-16S rRNA nuclease</fullName>
        <ecNumber evidence="5">3.1.-.-</ecNumber>
    </recommendedName>
</protein>
<evidence type="ECO:0000313" key="8">
    <source>
        <dbReference type="Proteomes" id="UP001597277"/>
    </source>
</evidence>
<dbReference type="EMBL" id="JBHUEE010000008">
    <property type="protein sequence ID" value="MFD1719177.1"/>
    <property type="molecule type" value="Genomic_DNA"/>
</dbReference>
<dbReference type="PANTHER" id="PTHR33317">
    <property type="entry name" value="POLYNUCLEOTIDYL TRANSFERASE, RIBONUCLEASE H-LIKE SUPERFAMILY PROTEIN"/>
    <property type="match status" value="1"/>
</dbReference>
<sequence>MSQLRRGVRIAVDVGRVRIGLARCDPDGILATPVRTVQRSNAAPDTDLREIADLVGAENALEVLVGLPRSLNGKNGPAATTARQYARALADLVDVPVRLVDERLTTVSAHQALHSAGRSGRRHREVVDQVAAVLILEQALESERRTGVPAGEAVERTQRT</sequence>
<dbReference type="SUPFAM" id="SSF53098">
    <property type="entry name" value="Ribonuclease H-like"/>
    <property type="match status" value="1"/>
</dbReference>
<keyword evidence="4 5" id="KW-0378">Hydrolase</keyword>
<organism evidence="7 8">
    <name type="scientific">Georgenia deserti</name>
    <dbReference type="NCBI Taxonomy" id="2093781"/>
    <lineage>
        <taxon>Bacteria</taxon>
        <taxon>Bacillati</taxon>
        <taxon>Actinomycetota</taxon>
        <taxon>Actinomycetes</taxon>
        <taxon>Micrococcales</taxon>
        <taxon>Bogoriellaceae</taxon>
        <taxon>Georgenia</taxon>
    </lineage>
</organism>
<comment type="similarity">
    <text evidence="5">Belongs to the YqgF HJR family.</text>
</comment>
<comment type="subcellular location">
    <subcellularLocation>
        <location evidence="5">Cytoplasm</location>
    </subcellularLocation>
</comment>
<dbReference type="HAMAP" id="MF_00651">
    <property type="entry name" value="Nuclease_YqgF"/>
    <property type="match status" value="1"/>
</dbReference>
<reference evidence="8" key="1">
    <citation type="journal article" date="2019" name="Int. J. Syst. Evol. Microbiol.">
        <title>The Global Catalogue of Microorganisms (GCM) 10K type strain sequencing project: providing services to taxonomists for standard genome sequencing and annotation.</title>
        <authorList>
            <consortium name="The Broad Institute Genomics Platform"/>
            <consortium name="The Broad Institute Genome Sequencing Center for Infectious Disease"/>
            <person name="Wu L."/>
            <person name="Ma J."/>
        </authorList>
    </citation>
    <scope>NUCLEOTIDE SEQUENCE [LARGE SCALE GENOMIC DNA]</scope>
    <source>
        <strain evidence="8">JCM 17130</strain>
    </source>
</reference>
<dbReference type="Proteomes" id="UP001597277">
    <property type="component" value="Unassembled WGS sequence"/>
</dbReference>
<comment type="function">
    <text evidence="5">Could be a nuclease involved in processing of the 5'-end of pre-16S rRNA.</text>
</comment>
<keyword evidence="2 5" id="KW-0690">Ribosome biogenesis</keyword>
<evidence type="ECO:0000313" key="7">
    <source>
        <dbReference type="EMBL" id="MFD1719177.1"/>
    </source>
</evidence>
<dbReference type="RefSeq" id="WP_388008923.1">
    <property type="nucleotide sequence ID" value="NZ_JBHUEE010000008.1"/>
</dbReference>
<dbReference type="InterPro" id="IPR037027">
    <property type="entry name" value="YqgF/RNaseH-like_dom_sf"/>
</dbReference>